<dbReference type="SMART" id="SM00382">
    <property type="entry name" value="AAA"/>
    <property type="match status" value="2"/>
</dbReference>
<dbReference type="PROSITE" id="PS50893">
    <property type="entry name" value="ABC_TRANSPORTER_2"/>
    <property type="match status" value="1"/>
</dbReference>
<dbReference type="Proteomes" id="UP000016570">
    <property type="component" value="Unassembled WGS sequence"/>
</dbReference>
<feature type="domain" description="ABC transporter" evidence="5">
    <location>
        <begin position="10"/>
        <end position="244"/>
    </location>
</feature>
<dbReference type="Gene3D" id="3.40.50.300">
    <property type="entry name" value="P-loop containing nucleotide triphosphate hydrolases"/>
    <property type="match status" value="2"/>
</dbReference>
<protein>
    <submittedName>
        <fullName evidence="6">Putative ABC transporter ATP-binding protein</fullName>
    </submittedName>
</protein>
<evidence type="ECO:0000256" key="4">
    <source>
        <dbReference type="SAM" id="MobiDB-lite"/>
    </source>
</evidence>
<evidence type="ECO:0000256" key="3">
    <source>
        <dbReference type="ARBA" id="ARBA00022840"/>
    </source>
</evidence>
<accession>U3BNL2</accession>
<dbReference type="PROSITE" id="PS00211">
    <property type="entry name" value="ABC_TRANSPORTER_1"/>
    <property type="match status" value="1"/>
</dbReference>
<dbReference type="InterPro" id="IPR050611">
    <property type="entry name" value="ABCF"/>
</dbReference>
<keyword evidence="7" id="KW-1185">Reference proteome</keyword>
<dbReference type="InterPro" id="IPR032781">
    <property type="entry name" value="ABC_tran_Xtn"/>
</dbReference>
<evidence type="ECO:0000313" key="6">
    <source>
        <dbReference type="EMBL" id="GAD68168.1"/>
    </source>
</evidence>
<dbReference type="PANTHER" id="PTHR19211:SF6">
    <property type="entry name" value="BLL7188 PROTEIN"/>
    <property type="match status" value="1"/>
</dbReference>
<comment type="caution">
    <text evidence="6">The sequence shown here is derived from an EMBL/GenBank/DDBJ whole genome shotgun (WGS) entry which is preliminary data.</text>
</comment>
<dbReference type="RefSeq" id="WP_021706139.1">
    <property type="nucleotide sequence ID" value="NZ_BATJ01000011.1"/>
</dbReference>
<dbReference type="InterPro" id="IPR017871">
    <property type="entry name" value="ABC_transporter-like_CS"/>
</dbReference>
<dbReference type="eggNOG" id="COG0488">
    <property type="taxonomic scope" value="Bacteria"/>
</dbReference>
<proteinExistence type="predicted"/>
<name>U3BNL2_VIBPR</name>
<keyword evidence="1" id="KW-0677">Repeat</keyword>
<dbReference type="InterPro" id="IPR003593">
    <property type="entry name" value="AAA+_ATPase"/>
</dbReference>
<dbReference type="PANTHER" id="PTHR19211">
    <property type="entry name" value="ATP-BINDING TRANSPORT PROTEIN-RELATED"/>
    <property type="match status" value="1"/>
</dbReference>
<dbReference type="GO" id="GO:0016887">
    <property type="term" value="F:ATP hydrolysis activity"/>
    <property type="evidence" value="ECO:0007669"/>
    <property type="project" value="InterPro"/>
</dbReference>
<dbReference type="InterPro" id="IPR003439">
    <property type="entry name" value="ABC_transporter-like_ATP-bd"/>
</dbReference>
<keyword evidence="3 6" id="KW-0067">ATP-binding</keyword>
<dbReference type="STRING" id="1219065.VPR01S_11_01620"/>
<reference evidence="6 7" key="1">
    <citation type="submission" date="2013-09" db="EMBL/GenBank/DDBJ databases">
        <title>Whole genome shotgun sequence of Vibrio proteolyticus NBRC 13287.</title>
        <authorList>
            <person name="Isaki S."/>
            <person name="Hosoyama A."/>
            <person name="Numata M."/>
            <person name="Hashimoto M."/>
            <person name="Hosoyama Y."/>
            <person name="Tsuchikane K."/>
            <person name="Noguchi M."/>
            <person name="Hirakata S."/>
            <person name="Ichikawa N."/>
            <person name="Ohji S."/>
            <person name="Yamazoe A."/>
            <person name="Fujita N."/>
        </authorList>
    </citation>
    <scope>NUCLEOTIDE SEQUENCE [LARGE SCALE GENOMIC DNA]</scope>
    <source>
        <strain evidence="6 7">NBRC 13287</strain>
    </source>
</reference>
<evidence type="ECO:0000256" key="1">
    <source>
        <dbReference type="ARBA" id="ARBA00022737"/>
    </source>
</evidence>
<feature type="compositionally biased region" description="Low complexity" evidence="4">
    <location>
        <begin position="295"/>
        <end position="305"/>
    </location>
</feature>
<dbReference type="Pfam" id="PF12848">
    <property type="entry name" value="ABC_tran_Xtn"/>
    <property type="match status" value="1"/>
</dbReference>
<dbReference type="EMBL" id="BATJ01000011">
    <property type="protein sequence ID" value="GAD68168.1"/>
    <property type="molecule type" value="Genomic_DNA"/>
</dbReference>
<dbReference type="InterPro" id="IPR027417">
    <property type="entry name" value="P-loop_NTPase"/>
</dbReference>
<gene>
    <name evidence="6" type="ORF">VPR01S_11_01620</name>
</gene>
<evidence type="ECO:0000313" key="7">
    <source>
        <dbReference type="Proteomes" id="UP000016570"/>
    </source>
</evidence>
<sequence>MPTQSSLPMIQATHLSYTFDNGHTLLSEINGLLTDKRTGLVGRNGVGKSVLASLLSGELTPTGGSVQCSVTLRTYSQQPSHLLNSELSVAEFLGVWPVLDALQQIENGHCDPELFERVGERWTLRDELAKLMLSLGLPDNVHLPCRALSGGQLSRLQLWQLFQSTAELLILDEPSNHLDETARQWLVAQMREFSGSILLVSHDRILLREMAQIWELGSLGLTQYGGNYDHYVAQKHAEQTALTRQCQRLDKEHKQLARQIQRNQEKAEQRSAQGRQLRRQGGVPKIVLNQRRSDASASASGRIRAGQQRQSELHRKREAVQDKLDPAVKPKIYLPVTQGSAATLVTLRDLILPFGNDTPINLRLTARHRLLLSGDNGSGKSTLLKIISGECFPRSGERHINTSVCYLDQHFSLLTNEFTMLECLMSLCRGLAESQARTLLAGIGFRRGAVFRQVSVLSGGEKMKLAMLVVSHQPGFPLLLLDEPDNHLDLLSRQQLAQALAEYQGAFVVVTHDQEFAQQAGVQQQLTLIRTRD</sequence>
<organism evidence="6 7">
    <name type="scientific">Vibrio proteolyticus NBRC 13287</name>
    <dbReference type="NCBI Taxonomy" id="1219065"/>
    <lineage>
        <taxon>Bacteria</taxon>
        <taxon>Pseudomonadati</taxon>
        <taxon>Pseudomonadota</taxon>
        <taxon>Gammaproteobacteria</taxon>
        <taxon>Vibrionales</taxon>
        <taxon>Vibrionaceae</taxon>
        <taxon>Vibrio</taxon>
    </lineage>
</organism>
<dbReference type="GO" id="GO:0005524">
    <property type="term" value="F:ATP binding"/>
    <property type="evidence" value="ECO:0007669"/>
    <property type="project" value="UniProtKB-KW"/>
</dbReference>
<dbReference type="AlphaFoldDB" id="U3BNL2"/>
<dbReference type="SUPFAM" id="SSF52540">
    <property type="entry name" value="P-loop containing nucleoside triphosphate hydrolases"/>
    <property type="match status" value="2"/>
</dbReference>
<evidence type="ECO:0000256" key="2">
    <source>
        <dbReference type="ARBA" id="ARBA00022741"/>
    </source>
</evidence>
<evidence type="ECO:0000259" key="5">
    <source>
        <dbReference type="PROSITE" id="PS50893"/>
    </source>
</evidence>
<dbReference type="Pfam" id="PF00005">
    <property type="entry name" value="ABC_tran"/>
    <property type="match status" value="2"/>
</dbReference>
<keyword evidence="2" id="KW-0547">Nucleotide-binding</keyword>
<feature type="region of interest" description="Disordered" evidence="4">
    <location>
        <begin position="259"/>
        <end position="319"/>
    </location>
</feature>